<dbReference type="Proteomes" id="UP000002217">
    <property type="component" value="Chromosome"/>
</dbReference>
<dbReference type="EMBL" id="CP001720">
    <property type="protein sequence ID" value="ACV64888.1"/>
    <property type="molecule type" value="Genomic_DNA"/>
</dbReference>
<dbReference type="AlphaFoldDB" id="C8VZE3"/>
<feature type="domain" description="Mor transcription activator" evidence="1">
    <location>
        <begin position="21"/>
        <end position="92"/>
    </location>
</feature>
<dbReference type="InterPro" id="IPR014875">
    <property type="entry name" value="Mor_transcription_activator"/>
</dbReference>
<dbReference type="HOGENOM" id="CLU_141450_3_1_9"/>
<dbReference type="STRING" id="485916.Dtox_4221"/>
<dbReference type="Gene3D" id="1.10.10.60">
    <property type="entry name" value="Homeodomain-like"/>
    <property type="match status" value="1"/>
</dbReference>
<sequence length="113" mass="13121">MKNKLLKEIQSYKELPEPYLSIAKHIGVENTLILASKFGGSMLYLPGLTSINRQIRNRRIQEEFTGYNLRSLARKHRISIRRAQQIVKGIRLKTENPNNSKHVQLSLFDFDAK</sequence>
<dbReference type="PANTHER" id="PTHR37812">
    <property type="entry name" value="MU-LIKE PROPHAGE FLUMU PROTEIN C"/>
    <property type="match status" value="1"/>
</dbReference>
<dbReference type="InterPro" id="IPR009057">
    <property type="entry name" value="Homeodomain-like_sf"/>
</dbReference>
<protein>
    <submittedName>
        <fullName evidence="2">Mor transcription activator domain protein</fullName>
    </submittedName>
</protein>
<evidence type="ECO:0000313" key="3">
    <source>
        <dbReference type="Proteomes" id="UP000002217"/>
    </source>
</evidence>
<evidence type="ECO:0000313" key="2">
    <source>
        <dbReference type="EMBL" id="ACV64888.1"/>
    </source>
</evidence>
<proteinExistence type="predicted"/>
<evidence type="ECO:0000259" key="1">
    <source>
        <dbReference type="Pfam" id="PF08765"/>
    </source>
</evidence>
<dbReference type="KEGG" id="dae:Dtox_4221"/>
<dbReference type="InterPro" id="IPR052411">
    <property type="entry name" value="c-mor_Regulatory_Protein"/>
</dbReference>
<dbReference type="RefSeq" id="WP_015759558.1">
    <property type="nucleotide sequence ID" value="NC_013216.1"/>
</dbReference>
<gene>
    <name evidence="2" type="ordered locus">Dtox_4221</name>
</gene>
<reference evidence="2 3" key="1">
    <citation type="journal article" date="2009" name="Stand. Genomic Sci.">
        <title>Complete genome sequence of Desulfotomaculum acetoxidans type strain (5575).</title>
        <authorList>
            <person name="Spring S."/>
            <person name="Lapidus A."/>
            <person name="Schroder M."/>
            <person name="Gleim D."/>
            <person name="Sims D."/>
            <person name="Meincke L."/>
            <person name="Glavina Del Rio T."/>
            <person name="Tice H."/>
            <person name="Copeland A."/>
            <person name="Cheng J.F."/>
            <person name="Lucas S."/>
            <person name="Chen F."/>
            <person name="Nolan M."/>
            <person name="Bruce D."/>
            <person name="Goodwin L."/>
            <person name="Pitluck S."/>
            <person name="Ivanova N."/>
            <person name="Mavromatis K."/>
            <person name="Mikhailova N."/>
            <person name="Pati A."/>
            <person name="Chen A."/>
            <person name="Palaniappan K."/>
            <person name="Land M."/>
            <person name="Hauser L."/>
            <person name="Chang Y.J."/>
            <person name="Jeffries C.D."/>
            <person name="Chain P."/>
            <person name="Saunders E."/>
            <person name="Brettin T."/>
            <person name="Detter J.C."/>
            <person name="Goker M."/>
            <person name="Bristow J."/>
            <person name="Eisen J.A."/>
            <person name="Markowitz V."/>
            <person name="Hugenholtz P."/>
            <person name="Kyrpides N.C."/>
            <person name="Klenk H.P."/>
            <person name="Han C."/>
        </authorList>
    </citation>
    <scope>NUCLEOTIDE SEQUENCE [LARGE SCALE GENOMIC DNA]</scope>
    <source>
        <strain evidence="3">ATCC 49208 / DSM 771 / VKM B-1644</strain>
    </source>
</reference>
<dbReference type="eggNOG" id="COG5566">
    <property type="taxonomic scope" value="Bacteria"/>
</dbReference>
<organism evidence="2 3">
    <name type="scientific">Desulfofarcimen acetoxidans (strain ATCC 49208 / DSM 771 / KCTC 5769 / VKM B-1644 / 5575)</name>
    <name type="common">Desulfotomaculum acetoxidans</name>
    <dbReference type="NCBI Taxonomy" id="485916"/>
    <lineage>
        <taxon>Bacteria</taxon>
        <taxon>Bacillati</taxon>
        <taxon>Bacillota</taxon>
        <taxon>Clostridia</taxon>
        <taxon>Eubacteriales</taxon>
        <taxon>Peptococcaceae</taxon>
        <taxon>Desulfofarcimen</taxon>
    </lineage>
</organism>
<dbReference type="PANTHER" id="PTHR37812:SF1">
    <property type="entry name" value="MU-LIKE PROPHAGE FLUMU PROTEIN C"/>
    <property type="match status" value="1"/>
</dbReference>
<name>C8VZE3_DESAS</name>
<keyword evidence="3" id="KW-1185">Reference proteome</keyword>
<dbReference type="SUPFAM" id="SSF46689">
    <property type="entry name" value="Homeodomain-like"/>
    <property type="match status" value="1"/>
</dbReference>
<accession>C8VZE3</accession>
<dbReference type="Pfam" id="PF08765">
    <property type="entry name" value="Mor"/>
    <property type="match status" value="1"/>
</dbReference>
<dbReference type="OrthoDB" id="2614246at2"/>